<feature type="transmembrane region" description="Helical" evidence="6">
    <location>
        <begin position="300"/>
        <end position="320"/>
    </location>
</feature>
<keyword evidence="3 6" id="KW-1133">Transmembrane helix</keyword>
<reference evidence="8" key="1">
    <citation type="submission" date="2021-02" db="EMBL/GenBank/DDBJ databases">
        <authorList>
            <person name="Nowell W R."/>
        </authorList>
    </citation>
    <scope>NUCLEOTIDE SEQUENCE</scope>
</reference>
<evidence type="ECO:0000256" key="5">
    <source>
        <dbReference type="SAM" id="MobiDB-lite"/>
    </source>
</evidence>
<evidence type="ECO:0000259" key="7">
    <source>
        <dbReference type="PROSITE" id="PS50262"/>
    </source>
</evidence>
<evidence type="ECO:0000256" key="1">
    <source>
        <dbReference type="ARBA" id="ARBA00004370"/>
    </source>
</evidence>
<comment type="caution">
    <text evidence="8">The sequence shown here is derived from an EMBL/GenBank/DDBJ whole genome shotgun (WGS) entry which is preliminary data.</text>
</comment>
<dbReference type="InterPro" id="IPR017452">
    <property type="entry name" value="GPCR_Rhodpsn_7TM"/>
</dbReference>
<sequence length="374" mass="41551">MLFFSAFFVNRTSGDFNVSCRNCSRDLIDSSGVFSISVCSCSRDTGGCGCFSTNVGSSGDFSANGCSCSRDTGGCGCFSTNVGSSGDFSANGCSCSRDTGRCSCFSTNIDSSGDFNISGCSCSHDTGRCGCFSTNIDSSGISNSSSNRSDGSSSSRSDDVDVSSGNYSRDNWLNAFVAIERGYSIFIGVSFNKNKSKYLAKRIIILLFILIFLSIIHEPIYRDLYDDDEENRIWCVTHYSKFIQTYNSTIIFIHFLIPLLINFFSAVFIIIMTARQRNTSNSKLTFYQQLIKQFKEHKPILISSILVVILSLPRLIISLLTTCMKSSSKPLLYLIGYFISFLPSMLMLFIFVLTSDLYFKQFKESLQSCFKRRR</sequence>
<dbReference type="Pfam" id="PF00001">
    <property type="entry name" value="7tm_1"/>
    <property type="match status" value="1"/>
</dbReference>
<dbReference type="Proteomes" id="UP000663860">
    <property type="component" value="Unassembled WGS sequence"/>
</dbReference>
<name>A0A814QT92_9BILA</name>
<evidence type="ECO:0000256" key="2">
    <source>
        <dbReference type="ARBA" id="ARBA00022692"/>
    </source>
</evidence>
<organism evidence="8 9">
    <name type="scientific">Adineta steineri</name>
    <dbReference type="NCBI Taxonomy" id="433720"/>
    <lineage>
        <taxon>Eukaryota</taxon>
        <taxon>Metazoa</taxon>
        <taxon>Spiralia</taxon>
        <taxon>Gnathifera</taxon>
        <taxon>Rotifera</taxon>
        <taxon>Eurotatoria</taxon>
        <taxon>Bdelloidea</taxon>
        <taxon>Adinetida</taxon>
        <taxon>Adinetidae</taxon>
        <taxon>Adineta</taxon>
    </lineage>
</organism>
<dbReference type="PROSITE" id="PS50262">
    <property type="entry name" value="G_PROTEIN_RECEP_F1_2"/>
    <property type="match status" value="1"/>
</dbReference>
<dbReference type="SUPFAM" id="SSF81321">
    <property type="entry name" value="Family A G protein-coupled receptor-like"/>
    <property type="match status" value="1"/>
</dbReference>
<feature type="compositionally biased region" description="Low complexity" evidence="5">
    <location>
        <begin position="140"/>
        <end position="155"/>
    </location>
</feature>
<dbReference type="AlphaFoldDB" id="A0A814QT92"/>
<protein>
    <recommendedName>
        <fullName evidence="7">G-protein coupled receptors family 1 profile domain-containing protein</fullName>
    </recommendedName>
</protein>
<feature type="transmembrane region" description="Helical" evidence="6">
    <location>
        <begin position="203"/>
        <end position="221"/>
    </location>
</feature>
<feature type="region of interest" description="Disordered" evidence="5">
    <location>
        <begin position="140"/>
        <end position="164"/>
    </location>
</feature>
<feature type="domain" description="G-protein coupled receptors family 1 profile" evidence="7">
    <location>
        <begin position="172"/>
        <end position="351"/>
    </location>
</feature>
<evidence type="ECO:0000313" key="9">
    <source>
        <dbReference type="Proteomes" id="UP000663860"/>
    </source>
</evidence>
<evidence type="ECO:0000256" key="4">
    <source>
        <dbReference type="ARBA" id="ARBA00023136"/>
    </source>
</evidence>
<dbReference type="Gene3D" id="1.20.1070.10">
    <property type="entry name" value="Rhodopsin 7-helix transmembrane proteins"/>
    <property type="match status" value="1"/>
</dbReference>
<keyword evidence="2 6" id="KW-0812">Transmembrane</keyword>
<evidence type="ECO:0000256" key="6">
    <source>
        <dbReference type="SAM" id="Phobius"/>
    </source>
</evidence>
<accession>A0A814QT92</accession>
<proteinExistence type="predicted"/>
<feature type="transmembrane region" description="Helical" evidence="6">
    <location>
        <begin position="250"/>
        <end position="274"/>
    </location>
</feature>
<feature type="transmembrane region" description="Helical" evidence="6">
    <location>
        <begin position="332"/>
        <end position="353"/>
    </location>
</feature>
<dbReference type="GO" id="GO:0016020">
    <property type="term" value="C:membrane"/>
    <property type="evidence" value="ECO:0007669"/>
    <property type="project" value="UniProtKB-SubCell"/>
</dbReference>
<evidence type="ECO:0000313" key="8">
    <source>
        <dbReference type="EMBL" id="CAF1124586.1"/>
    </source>
</evidence>
<gene>
    <name evidence="8" type="ORF">IZO911_LOCUS24338</name>
</gene>
<dbReference type="GO" id="GO:0004930">
    <property type="term" value="F:G protein-coupled receptor activity"/>
    <property type="evidence" value="ECO:0007669"/>
    <property type="project" value="InterPro"/>
</dbReference>
<dbReference type="InterPro" id="IPR000276">
    <property type="entry name" value="GPCR_Rhodpsn"/>
</dbReference>
<keyword evidence="4 6" id="KW-0472">Membrane</keyword>
<comment type="subcellular location">
    <subcellularLocation>
        <location evidence="1">Membrane</location>
    </subcellularLocation>
</comment>
<dbReference type="EMBL" id="CAJNOE010000292">
    <property type="protein sequence ID" value="CAF1124586.1"/>
    <property type="molecule type" value="Genomic_DNA"/>
</dbReference>
<evidence type="ECO:0000256" key="3">
    <source>
        <dbReference type="ARBA" id="ARBA00022989"/>
    </source>
</evidence>